<feature type="non-terminal residue" evidence="1">
    <location>
        <position position="41"/>
    </location>
</feature>
<reference evidence="1" key="2">
    <citation type="submission" date="2016-06" db="EMBL/GenBank/DDBJ databases">
        <title>The genome of a short-lived fish provides insights into sex chromosome evolution and the genetic control of aging.</title>
        <authorList>
            <person name="Reichwald K."/>
            <person name="Felder M."/>
            <person name="Petzold A."/>
            <person name="Koch P."/>
            <person name="Groth M."/>
            <person name="Platzer M."/>
        </authorList>
    </citation>
    <scope>NUCLEOTIDE SEQUENCE</scope>
    <source>
        <tissue evidence="1">Brain</tissue>
    </source>
</reference>
<evidence type="ECO:0000313" key="1">
    <source>
        <dbReference type="EMBL" id="SBP48354.1"/>
    </source>
</evidence>
<gene>
    <name evidence="1" type="primary">Nfu_g_1_002763</name>
</gene>
<dbReference type="AlphaFoldDB" id="A0A1A7ZZV2"/>
<reference evidence="1" key="1">
    <citation type="submission" date="2016-05" db="EMBL/GenBank/DDBJ databases">
        <authorList>
            <person name="Lavstsen T."/>
            <person name="Jespersen J.S."/>
        </authorList>
    </citation>
    <scope>NUCLEOTIDE SEQUENCE</scope>
    <source>
        <tissue evidence="1">Brain</tissue>
    </source>
</reference>
<feature type="non-terminal residue" evidence="1">
    <location>
        <position position="1"/>
    </location>
</feature>
<name>A0A1A7ZZV2_NOTFU</name>
<accession>A0A1A7ZZV2</accession>
<proteinExistence type="predicted"/>
<dbReference type="EMBL" id="HADY01009869">
    <property type="protein sequence ID" value="SBP48354.1"/>
    <property type="molecule type" value="Transcribed_RNA"/>
</dbReference>
<sequence>IMVWYSSSTAAGRKALQRKQTHLPALDDVITRYLQESRNTL</sequence>
<organism evidence="1">
    <name type="scientific">Nothobranchius furzeri</name>
    <name type="common">Turquoise killifish</name>
    <dbReference type="NCBI Taxonomy" id="105023"/>
    <lineage>
        <taxon>Eukaryota</taxon>
        <taxon>Metazoa</taxon>
        <taxon>Chordata</taxon>
        <taxon>Craniata</taxon>
        <taxon>Vertebrata</taxon>
        <taxon>Euteleostomi</taxon>
        <taxon>Actinopterygii</taxon>
        <taxon>Neopterygii</taxon>
        <taxon>Teleostei</taxon>
        <taxon>Neoteleostei</taxon>
        <taxon>Acanthomorphata</taxon>
        <taxon>Ovalentaria</taxon>
        <taxon>Atherinomorphae</taxon>
        <taxon>Cyprinodontiformes</taxon>
        <taxon>Nothobranchiidae</taxon>
        <taxon>Nothobranchius</taxon>
    </lineage>
</organism>
<protein>
    <submittedName>
        <fullName evidence="1">Uncharacterized protein</fullName>
    </submittedName>
</protein>